<sequence length="410" mass="44913">MRDTSCDFCADALNILVLQGGGALGAYQIGIFEALAEAGIQPDWVVGTSVGAINGALIAGNPEGERLKALESFWYGIAQPAASMGPAFHPWERSVARTSAMLWGIPGFFRPRPLWTVPIWQSFFGEPPSLYDTEPLGDTLNRLVDFERLDARHPENVRLSVGAVNIGSGALRYFDSSHEALDHRHILASGALPPAFPPVWVDGEAYWDGGLYSNTPVSWVLSERPHGETVVNCYVIDLWSADGKVPETLQEAQLREKDIQYSSRAGEHLNLLEENQALRMGIENLADHLPEELRQSPKIQRILAMTQQPSINVVRLLASARPGETSLKDIDFSRATIDSRRDSGYQDMQEVLSRCSQFAPLPEDIGVIVRNFTRNAEGELVSLSTPEASSSDDDQASITTEDLPSQATGS</sequence>
<dbReference type="InterPro" id="IPR050301">
    <property type="entry name" value="NTE"/>
</dbReference>
<feature type="region of interest" description="Disordered" evidence="5">
    <location>
        <begin position="381"/>
        <end position="410"/>
    </location>
</feature>
<evidence type="ECO:0000256" key="1">
    <source>
        <dbReference type="ARBA" id="ARBA00022801"/>
    </source>
</evidence>
<feature type="active site" description="Proton acceptor" evidence="4">
    <location>
        <position position="208"/>
    </location>
</feature>
<evidence type="ECO:0000259" key="6">
    <source>
        <dbReference type="PROSITE" id="PS51635"/>
    </source>
</evidence>
<feature type="short sequence motif" description="GXSXG" evidence="4">
    <location>
        <begin position="47"/>
        <end position="51"/>
    </location>
</feature>
<dbReference type="Pfam" id="PF12536">
    <property type="entry name" value="DUF3734"/>
    <property type="match status" value="1"/>
</dbReference>
<dbReference type="SUPFAM" id="SSF52151">
    <property type="entry name" value="FabD/lysophospholipase-like"/>
    <property type="match status" value="1"/>
</dbReference>
<keyword evidence="1 4" id="KW-0378">Hydrolase</keyword>
<evidence type="ECO:0000256" key="2">
    <source>
        <dbReference type="ARBA" id="ARBA00022963"/>
    </source>
</evidence>
<dbReference type="PROSITE" id="PS51635">
    <property type="entry name" value="PNPLA"/>
    <property type="match status" value="1"/>
</dbReference>
<name>A0AAP4TXQ0_9GAMM</name>
<dbReference type="Proteomes" id="UP001170481">
    <property type="component" value="Unassembled WGS sequence"/>
</dbReference>
<organism evidence="7 8">
    <name type="scientific">Cobetia amphilecti</name>
    <dbReference type="NCBI Taxonomy" id="1055104"/>
    <lineage>
        <taxon>Bacteria</taxon>
        <taxon>Pseudomonadati</taxon>
        <taxon>Pseudomonadota</taxon>
        <taxon>Gammaproteobacteria</taxon>
        <taxon>Oceanospirillales</taxon>
        <taxon>Halomonadaceae</taxon>
        <taxon>Cobetia</taxon>
    </lineage>
</organism>
<feature type="compositionally biased region" description="Polar residues" evidence="5">
    <location>
        <begin position="396"/>
        <end position="410"/>
    </location>
</feature>
<accession>A0AAP4TXQ0</accession>
<evidence type="ECO:0000256" key="5">
    <source>
        <dbReference type="SAM" id="MobiDB-lite"/>
    </source>
</evidence>
<dbReference type="InterPro" id="IPR016035">
    <property type="entry name" value="Acyl_Trfase/lysoPLipase"/>
</dbReference>
<dbReference type="InterPro" id="IPR021095">
    <property type="entry name" value="DUF3734"/>
</dbReference>
<keyword evidence="2 4" id="KW-0442">Lipid degradation</keyword>
<protein>
    <submittedName>
        <fullName evidence="7">Patatin-like phospholipase family protein</fullName>
    </submittedName>
</protein>
<keyword evidence="3 4" id="KW-0443">Lipid metabolism</keyword>
<proteinExistence type="predicted"/>
<dbReference type="EMBL" id="JAUORK010000009">
    <property type="protein sequence ID" value="MDO6672229.1"/>
    <property type="molecule type" value="Genomic_DNA"/>
</dbReference>
<dbReference type="CDD" id="cd07209">
    <property type="entry name" value="Pat_hypo_Ecoli_Z1214_like"/>
    <property type="match status" value="1"/>
</dbReference>
<dbReference type="PANTHER" id="PTHR14226">
    <property type="entry name" value="NEUROPATHY TARGET ESTERASE/SWISS CHEESE D.MELANOGASTER"/>
    <property type="match status" value="1"/>
</dbReference>
<dbReference type="Gene3D" id="3.40.1090.10">
    <property type="entry name" value="Cytosolic phospholipase A2 catalytic domain"/>
    <property type="match status" value="2"/>
</dbReference>
<evidence type="ECO:0000256" key="3">
    <source>
        <dbReference type="ARBA" id="ARBA00023098"/>
    </source>
</evidence>
<feature type="active site" description="Nucleophile" evidence="4">
    <location>
        <position position="49"/>
    </location>
</feature>
<reference evidence="7" key="1">
    <citation type="submission" date="2023-07" db="EMBL/GenBank/DDBJ databases">
        <title>Genome content predicts the carbon catabolic preferences of heterotrophic bacteria.</title>
        <authorList>
            <person name="Gralka M."/>
        </authorList>
    </citation>
    <scope>NUCLEOTIDE SEQUENCE</scope>
    <source>
        <strain evidence="7">C2R13</strain>
    </source>
</reference>
<dbReference type="PANTHER" id="PTHR14226:SF57">
    <property type="entry name" value="BLR7027 PROTEIN"/>
    <property type="match status" value="1"/>
</dbReference>
<dbReference type="RefSeq" id="WP_303593872.1">
    <property type="nucleotide sequence ID" value="NZ_JAUORK010000009.1"/>
</dbReference>
<evidence type="ECO:0000256" key="4">
    <source>
        <dbReference type="PROSITE-ProRule" id="PRU01161"/>
    </source>
</evidence>
<dbReference type="Pfam" id="PF01734">
    <property type="entry name" value="Patatin"/>
    <property type="match status" value="1"/>
</dbReference>
<feature type="short sequence motif" description="DGA/G" evidence="4">
    <location>
        <begin position="208"/>
        <end position="210"/>
    </location>
</feature>
<dbReference type="GO" id="GO:0016042">
    <property type="term" value="P:lipid catabolic process"/>
    <property type="evidence" value="ECO:0007669"/>
    <property type="project" value="UniProtKB-UniRule"/>
</dbReference>
<dbReference type="GO" id="GO:0016787">
    <property type="term" value="F:hydrolase activity"/>
    <property type="evidence" value="ECO:0007669"/>
    <property type="project" value="UniProtKB-UniRule"/>
</dbReference>
<evidence type="ECO:0000313" key="7">
    <source>
        <dbReference type="EMBL" id="MDO6672229.1"/>
    </source>
</evidence>
<feature type="short sequence motif" description="GXGXXG" evidence="4">
    <location>
        <begin position="20"/>
        <end position="25"/>
    </location>
</feature>
<gene>
    <name evidence="7" type="ORF">Q4535_08850</name>
</gene>
<dbReference type="InterPro" id="IPR002641">
    <property type="entry name" value="PNPLA_dom"/>
</dbReference>
<feature type="domain" description="PNPLA" evidence="6">
    <location>
        <begin position="16"/>
        <end position="221"/>
    </location>
</feature>
<comment type="caution">
    <text evidence="7">The sequence shown here is derived from an EMBL/GenBank/DDBJ whole genome shotgun (WGS) entry which is preliminary data.</text>
</comment>
<dbReference type="AlphaFoldDB" id="A0AAP4TXQ0"/>
<evidence type="ECO:0000313" key="8">
    <source>
        <dbReference type="Proteomes" id="UP001170481"/>
    </source>
</evidence>